<protein>
    <recommendedName>
        <fullName evidence="4">ABC transporter permease</fullName>
    </recommendedName>
</protein>
<evidence type="ECO:0008006" key="4">
    <source>
        <dbReference type="Google" id="ProtNLM"/>
    </source>
</evidence>
<dbReference type="KEGG" id="ruj:E5Z56_06905"/>
<keyword evidence="1" id="KW-0472">Membrane</keyword>
<dbReference type="EMBL" id="CP039381">
    <property type="protein sequence ID" value="QCT07101.1"/>
    <property type="molecule type" value="Genomic_DNA"/>
</dbReference>
<reference evidence="2 3" key="1">
    <citation type="submission" date="2019-04" db="EMBL/GenBank/DDBJ databases">
        <authorList>
            <person name="Embree M."/>
            <person name="Gaffney J.R."/>
        </authorList>
    </citation>
    <scope>NUCLEOTIDE SEQUENCE [LARGE SCALE GENOMIC DNA]</scope>
    <source>
        <strain evidence="2 3">JE7A12</strain>
    </source>
</reference>
<keyword evidence="1" id="KW-1133">Transmembrane helix</keyword>
<accession>A0A4P8XVG6</accession>
<organism evidence="2 3">
    <name type="scientific">Ruminococcus bovis</name>
    <dbReference type="NCBI Taxonomy" id="2564099"/>
    <lineage>
        <taxon>Bacteria</taxon>
        <taxon>Bacillati</taxon>
        <taxon>Bacillota</taxon>
        <taxon>Clostridia</taxon>
        <taxon>Eubacteriales</taxon>
        <taxon>Oscillospiraceae</taxon>
        <taxon>Ruminococcus</taxon>
    </lineage>
</organism>
<feature type="transmembrane region" description="Helical" evidence="1">
    <location>
        <begin position="66"/>
        <end position="87"/>
    </location>
</feature>
<feature type="transmembrane region" description="Helical" evidence="1">
    <location>
        <begin position="108"/>
        <end position="132"/>
    </location>
</feature>
<sequence length="248" mass="28925">MNLVQYFLAFMLYSIIGWAYETALYTVQEGRYISSGFLKGPYCPIYGGGAVAMVFCFYGRTDNSWVIFFGGMAIATIIEYLVAVILENCFHKKWWDYSNIRFNFQGRICLLGTLCFGTLCMLLCKAVHPAFMKMISIIPEDYQFWSAIVLAIIFVCDYIYTIAMLHKTKKTRSKNRDDYENELPQLNTQELFSNLGNKINSKIKIKDRIHFGGISYIIEKLKLKPFYIEKVEPIYTPIKEKFKEFKEK</sequence>
<evidence type="ECO:0000313" key="2">
    <source>
        <dbReference type="EMBL" id="QCT07101.1"/>
    </source>
</evidence>
<dbReference type="AlphaFoldDB" id="A0A4P8XVG6"/>
<dbReference type="Proteomes" id="UP000301475">
    <property type="component" value="Chromosome"/>
</dbReference>
<feature type="transmembrane region" description="Helical" evidence="1">
    <location>
        <begin position="39"/>
        <end position="60"/>
    </location>
</feature>
<dbReference type="InterPro" id="IPR010540">
    <property type="entry name" value="CmpB_TMEM229"/>
</dbReference>
<gene>
    <name evidence="2" type="ORF">E5Z56_06905</name>
</gene>
<keyword evidence="1" id="KW-0812">Transmembrane</keyword>
<name>A0A4P8XVG6_9FIRM</name>
<dbReference type="OrthoDB" id="9789229at2"/>
<evidence type="ECO:0000256" key="1">
    <source>
        <dbReference type="SAM" id="Phobius"/>
    </source>
</evidence>
<keyword evidence="3" id="KW-1185">Reference proteome</keyword>
<evidence type="ECO:0000313" key="3">
    <source>
        <dbReference type="Proteomes" id="UP000301475"/>
    </source>
</evidence>
<proteinExistence type="predicted"/>
<feature type="transmembrane region" description="Helical" evidence="1">
    <location>
        <begin position="144"/>
        <end position="166"/>
    </location>
</feature>
<dbReference type="Pfam" id="PF06541">
    <property type="entry name" value="ABC_trans_CmpB"/>
    <property type="match status" value="1"/>
</dbReference>
<feature type="transmembrane region" description="Helical" evidence="1">
    <location>
        <begin position="6"/>
        <end position="27"/>
    </location>
</feature>
<dbReference type="RefSeq" id="WP_138157175.1">
    <property type="nucleotide sequence ID" value="NZ_CP039381.1"/>
</dbReference>